<feature type="domain" description="MACPF" evidence="6">
    <location>
        <begin position="28"/>
        <end position="353"/>
    </location>
</feature>
<dbReference type="AlphaFoldDB" id="D2UX64"/>
<accession>D2UX64</accession>
<dbReference type="InterPro" id="IPR020864">
    <property type="entry name" value="MACPF"/>
</dbReference>
<dbReference type="PANTHER" id="PTHR45742">
    <property type="entry name" value="COMPLEMENT COMPONENT C6"/>
    <property type="match status" value="1"/>
</dbReference>
<feature type="signal peptide" evidence="5">
    <location>
        <begin position="1"/>
        <end position="25"/>
    </location>
</feature>
<feature type="domain" description="MACPF" evidence="6">
    <location>
        <begin position="366"/>
        <end position="705"/>
    </location>
</feature>
<dbReference type="OrthoDB" id="1366754at2759"/>
<gene>
    <name evidence="7" type="ORF">NAEGRDRAFT_61653</name>
</gene>
<keyword evidence="3" id="KW-0204">Cytolysis</keyword>
<organism evidence="8">
    <name type="scientific">Naegleria gruberi</name>
    <name type="common">Amoeba</name>
    <dbReference type="NCBI Taxonomy" id="5762"/>
    <lineage>
        <taxon>Eukaryota</taxon>
        <taxon>Discoba</taxon>
        <taxon>Heterolobosea</taxon>
        <taxon>Tetramitia</taxon>
        <taxon>Eutetramitia</taxon>
        <taxon>Vahlkampfiidae</taxon>
        <taxon>Naegleria</taxon>
    </lineage>
</organism>
<evidence type="ECO:0000256" key="1">
    <source>
        <dbReference type="ARBA" id="ARBA00004613"/>
    </source>
</evidence>
<dbReference type="RefSeq" id="XP_002683316.1">
    <property type="nucleotide sequence ID" value="XM_002683270.1"/>
</dbReference>
<dbReference type="GO" id="GO:0005576">
    <property type="term" value="C:extracellular region"/>
    <property type="evidence" value="ECO:0007669"/>
    <property type="project" value="UniProtKB-SubCell"/>
</dbReference>
<evidence type="ECO:0000256" key="4">
    <source>
        <dbReference type="ARBA" id="ARBA00023157"/>
    </source>
</evidence>
<dbReference type="KEGG" id="ngr:NAEGRDRAFT_61653"/>
<keyword evidence="4" id="KW-1015">Disulfide bond</keyword>
<evidence type="ECO:0000259" key="6">
    <source>
        <dbReference type="PROSITE" id="PS51412"/>
    </source>
</evidence>
<keyword evidence="5" id="KW-0732">Signal</keyword>
<protein>
    <submittedName>
        <fullName evidence="7">Predicted protein</fullName>
    </submittedName>
</protein>
<comment type="subcellular location">
    <subcellularLocation>
        <location evidence="1">Secreted</location>
    </subcellularLocation>
</comment>
<dbReference type="eggNOG" id="ENOG502SEYF">
    <property type="taxonomic scope" value="Eukaryota"/>
</dbReference>
<dbReference type="Proteomes" id="UP000006671">
    <property type="component" value="Unassembled WGS sequence"/>
</dbReference>
<evidence type="ECO:0000256" key="3">
    <source>
        <dbReference type="ARBA" id="ARBA00022852"/>
    </source>
</evidence>
<proteinExistence type="predicted"/>
<evidence type="ECO:0000313" key="7">
    <source>
        <dbReference type="EMBL" id="EFC50572.1"/>
    </source>
</evidence>
<dbReference type="SMART" id="SM00457">
    <property type="entry name" value="MACPF"/>
    <property type="match status" value="1"/>
</dbReference>
<reference evidence="7 8" key="1">
    <citation type="journal article" date="2010" name="Cell">
        <title>The genome of Naegleria gruberi illuminates early eukaryotic versatility.</title>
        <authorList>
            <person name="Fritz-Laylin L.K."/>
            <person name="Prochnik S.E."/>
            <person name="Ginger M.L."/>
            <person name="Dacks J.B."/>
            <person name="Carpenter M.L."/>
            <person name="Field M.C."/>
            <person name="Kuo A."/>
            <person name="Paredez A."/>
            <person name="Chapman J."/>
            <person name="Pham J."/>
            <person name="Shu S."/>
            <person name="Neupane R."/>
            <person name="Cipriano M."/>
            <person name="Mancuso J."/>
            <person name="Tu H."/>
            <person name="Salamov A."/>
            <person name="Lindquist E."/>
            <person name="Shapiro H."/>
            <person name="Lucas S."/>
            <person name="Grigoriev I.V."/>
            <person name="Cande W.Z."/>
            <person name="Fulton C."/>
            <person name="Rokhsar D.S."/>
            <person name="Dawson S.C."/>
        </authorList>
    </citation>
    <scope>NUCLEOTIDE SEQUENCE [LARGE SCALE GENOMIC DNA]</scope>
    <source>
        <strain evidence="7 8">NEG-M</strain>
    </source>
</reference>
<evidence type="ECO:0000313" key="8">
    <source>
        <dbReference type="Proteomes" id="UP000006671"/>
    </source>
</evidence>
<dbReference type="EMBL" id="GG738845">
    <property type="protein sequence ID" value="EFC50572.1"/>
    <property type="molecule type" value="Genomic_DNA"/>
</dbReference>
<dbReference type="GeneID" id="8863688"/>
<dbReference type="PANTHER" id="PTHR45742:SF8">
    <property type="entry name" value="FLOCCULATION PROTEIN FLO11"/>
    <property type="match status" value="1"/>
</dbReference>
<dbReference type="InParanoid" id="D2UX64"/>
<name>D2UX64_NAEGR</name>
<keyword evidence="8" id="KW-1185">Reference proteome</keyword>
<dbReference type="VEuPathDB" id="AmoebaDB:NAEGRDRAFT_61653"/>
<sequence length="708" mass="79873">MSASKTAIVSTLVVVMMVLIQSALSLKNSAHKRSEDDWIPGYNYMLSGFDVRSMQSSSNSMDPAKNVVNLIFRPTTEFGTLYRMPVSKEKFKVPDAIEVYDYVTTNVTKTSDTMESMSESLKYEASSYSFSFSVNVGVVGVSAGLNTSFGHIHQTFAQSNLFMATGSIRGTIYQATLEPPTFLEQNPYFKRALAAIPNTPTAADLDKINTLIKYFGVSYVSKGVFGGKFNLITKVSDKILKSYDKSWCITQLSLTFSYGAYSFGMSGFKNKTDIHVNNDFANNAKTDMFFVGGDFTLQSNETLKEWYQSIPGQPSLIGGEFNLISDLVDNNAVKKKNLEAILKNYVATGRVEIPASIKKIAVPHPLKRNVLLDLSRIPGAALIGSGFDTFTLTPRLSLFKQAPDSKATTWTNPIYKDIQFAVPGNVLVRNNAESYYANSTFVALTKQEYEYQYREHSSKSGMFGLSHHSRDVFIYNYRYEFEDSYQLNTFRRISWYDLSLDPLCLFDLNNRLEPFAKRMIDSLPATGGDQKEVRDKYKKFIDYYGTAVVTKTTMGGGIFFKVNFKKDLTKTLSIHEIHEQSGWSFLHIFGEKSTHDFYLKKLSQQFIQHSSVEFNTQGGSWTPEINGVRPTGPNALNIIDSPEGYMSWEDYANSIKYDPYPVNYELQPIHTIFADKAKQGIMKSVLDEYLQEKYNQKPASFSRAGKEY</sequence>
<dbReference type="OMA" id="WETREDS"/>
<keyword evidence="2" id="KW-0964">Secreted</keyword>
<dbReference type="Pfam" id="PF01823">
    <property type="entry name" value="MACPF"/>
    <property type="match status" value="2"/>
</dbReference>
<evidence type="ECO:0000256" key="5">
    <source>
        <dbReference type="SAM" id="SignalP"/>
    </source>
</evidence>
<feature type="chain" id="PRO_5003038173" evidence="5">
    <location>
        <begin position="26"/>
        <end position="708"/>
    </location>
</feature>
<evidence type="ECO:0000256" key="2">
    <source>
        <dbReference type="ARBA" id="ARBA00022525"/>
    </source>
</evidence>
<dbReference type="PROSITE" id="PS51412">
    <property type="entry name" value="MACPF_2"/>
    <property type="match status" value="2"/>
</dbReference>
<dbReference type="GO" id="GO:0031640">
    <property type="term" value="P:killing of cells of another organism"/>
    <property type="evidence" value="ECO:0007669"/>
    <property type="project" value="UniProtKB-KW"/>
</dbReference>